<dbReference type="Proteomes" id="UP000247702">
    <property type="component" value="Unassembled WGS sequence"/>
</dbReference>
<name>A0A2Z6QRN8_9GLOM</name>
<proteinExistence type="predicted"/>
<comment type="caution">
    <text evidence="2">The sequence shown here is derived from an EMBL/GenBank/DDBJ whole genome shotgun (WGS) entry which is preliminary data.</text>
</comment>
<accession>A0A2Z6QRN8</accession>
<sequence length="206" mass="23754">MQIFPDTDTVLLPPFLSMSDTKPNKSKRAASKSIEKVYVNQIISNDKMDNIKDIFIYDISAGWFHAKIIAKLKNHTKPLTIFSHYLIKAFKHFNSGGKSQIVTYFERYHDAEFCHKTTFNFNHNSTDYSFPWCASPISFQNKNKKPMKNSNKQNFGSPKARFTNFKPTKDQAKSSKKLKDKKKKKSSGKKSNDKMDIVKLLLTLIS</sequence>
<evidence type="ECO:0000313" key="3">
    <source>
        <dbReference type="Proteomes" id="UP000247702"/>
    </source>
</evidence>
<feature type="region of interest" description="Disordered" evidence="1">
    <location>
        <begin position="143"/>
        <end position="192"/>
    </location>
</feature>
<gene>
    <name evidence="2" type="ORF">RclHR1_21060001</name>
</gene>
<protein>
    <submittedName>
        <fullName evidence="2">Uncharacterized protein</fullName>
    </submittedName>
</protein>
<reference evidence="2 3" key="1">
    <citation type="submission" date="2017-11" db="EMBL/GenBank/DDBJ databases">
        <title>The genome of Rhizophagus clarus HR1 reveals common genetic basis of auxotrophy among arbuscular mycorrhizal fungi.</title>
        <authorList>
            <person name="Kobayashi Y."/>
        </authorList>
    </citation>
    <scope>NUCLEOTIDE SEQUENCE [LARGE SCALE GENOMIC DNA]</scope>
    <source>
        <strain evidence="2 3">HR1</strain>
    </source>
</reference>
<feature type="compositionally biased region" description="Basic residues" evidence="1">
    <location>
        <begin position="174"/>
        <end position="188"/>
    </location>
</feature>
<evidence type="ECO:0000313" key="2">
    <source>
        <dbReference type="EMBL" id="GBB93093.1"/>
    </source>
</evidence>
<keyword evidence="3" id="KW-1185">Reference proteome</keyword>
<dbReference type="EMBL" id="BEXD01001232">
    <property type="protein sequence ID" value="GBB93093.1"/>
    <property type="molecule type" value="Genomic_DNA"/>
</dbReference>
<evidence type="ECO:0000256" key="1">
    <source>
        <dbReference type="SAM" id="MobiDB-lite"/>
    </source>
</evidence>
<organism evidence="2 3">
    <name type="scientific">Rhizophagus clarus</name>
    <dbReference type="NCBI Taxonomy" id="94130"/>
    <lineage>
        <taxon>Eukaryota</taxon>
        <taxon>Fungi</taxon>
        <taxon>Fungi incertae sedis</taxon>
        <taxon>Mucoromycota</taxon>
        <taxon>Glomeromycotina</taxon>
        <taxon>Glomeromycetes</taxon>
        <taxon>Glomerales</taxon>
        <taxon>Glomeraceae</taxon>
        <taxon>Rhizophagus</taxon>
    </lineage>
</organism>
<dbReference type="AlphaFoldDB" id="A0A2Z6QRN8"/>